<sequence>VEAERLPRGADPTRHTKLGRGGLADVEWTVQLIQLRHAAAVPELRTTRTLAALRVAVAAGLLDPADGDTLAEAWRLASRVRNAIMVVRGRAGDSLPTDLRECAGVARFLGYPPGRTGDLLEDYRRVTRRARSVVERVFYA</sequence>
<comment type="caution">
    <text evidence="3">The sequence shown here is derived from an EMBL/GenBank/DDBJ whole genome shotgun (WGS) entry which is preliminary data.</text>
</comment>
<dbReference type="AlphaFoldDB" id="A0A132NLI3"/>
<dbReference type="SUPFAM" id="SSF81593">
    <property type="entry name" value="Nucleotidyltransferase substrate binding subunit/domain"/>
    <property type="match status" value="1"/>
</dbReference>
<feature type="domain" description="PII-uridylyltransferase/Glutamine-synthetase adenylyltransferase" evidence="2">
    <location>
        <begin position="16"/>
        <end position="137"/>
    </location>
</feature>
<gene>
    <name evidence="3" type="ORF">TR74_01300</name>
</gene>
<proteinExistence type="predicted"/>
<protein>
    <recommendedName>
        <fullName evidence="2">PII-uridylyltransferase/Glutamine-synthetase adenylyltransferase domain-containing protein</fullName>
    </recommendedName>
</protein>
<accession>A0A132NLI3</accession>
<dbReference type="PANTHER" id="PTHR30621:SF0">
    <property type="entry name" value="BIFUNCTIONAL GLUTAMINE SYNTHETASE ADENYLYLTRANSFERASE_ADENYLYL-REMOVING ENZYME"/>
    <property type="match status" value="1"/>
</dbReference>
<evidence type="ECO:0000313" key="4">
    <source>
        <dbReference type="Proteomes" id="UP000070598"/>
    </source>
</evidence>
<dbReference type="Gene3D" id="1.20.120.330">
    <property type="entry name" value="Nucleotidyltransferases domain 2"/>
    <property type="match status" value="1"/>
</dbReference>
<dbReference type="InterPro" id="IPR023057">
    <property type="entry name" value="GlnE"/>
</dbReference>
<dbReference type="GO" id="GO:0000820">
    <property type="term" value="P:regulation of glutamine family amino acid metabolic process"/>
    <property type="evidence" value="ECO:0007669"/>
    <property type="project" value="TreeGrafter"/>
</dbReference>
<evidence type="ECO:0000259" key="2">
    <source>
        <dbReference type="Pfam" id="PF08335"/>
    </source>
</evidence>
<dbReference type="Proteomes" id="UP000070598">
    <property type="component" value="Unassembled WGS sequence"/>
</dbReference>
<evidence type="ECO:0000313" key="3">
    <source>
        <dbReference type="EMBL" id="KWX10827.1"/>
    </source>
</evidence>
<dbReference type="PATRIC" id="fig|1469144.9.peg.5425"/>
<dbReference type="GO" id="GO:0005829">
    <property type="term" value="C:cytosol"/>
    <property type="evidence" value="ECO:0007669"/>
    <property type="project" value="TreeGrafter"/>
</dbReference>
<dbReference type="EMBL" id="JYIK01000241">
    <property type="protein sequence ID" value="KWX10827.1"/>
    <property type="molecule type" value="Genomic_DNA"/>
</dbReference>
<evidence type="ECO:0000256" key="1">
    <source>
        <dbReference type="ARBA" id="ARBA00022679"/>
    </source>
</evidence>
<reference evidence="4" key="1">
    <citation type="submission" date="2015-02" db="EMBL/GenBank/DDBJ databases">
        <title>Physiological reanalysis, assessment of diazotrophy, and genome sequences of multiple isolates of Streptomyces thermoautotrophicus.</title>
        <authorList>
            <person name="MacKellar D.C."/>
            <person name="Lieber L."/>
            <person name="Norman J."/>
            <person name="Bolger A."/>
            <person name="Tobin C."/>
            <person name="Murray J.W."/>
            <person name="Friesen M."/>
            <person name="Prell J."/>
        </authorList>
    </citation>
    <scope>NUCLEOTIDE SEQUENCE [LARGE SCALE GENOMIC DNA]</scope>
    <source>
        <strain evidence="4">UBT1</strain>
    </source>
</reference>
<keyword evidence="1" id="KW-0808">Transferase</keyword>
<organism evidence="3 4">
    <name type="scientific">Carbonactinospora thermoautotrophica</name>
    <dbReference type="NCBI Taxonomy" id="1469144"/>
    <lineage>
        <taxon>Bacteria</taxon>
        <taxon>Bacillati</taxon>
        <taxon>Actinomycetota</taxon>
        <taxon>Actinomycetes</taxon>
        <taxon>Kitasatosporales</taxon>
        <taxon>Carbonactinosporaceae</taxon>
        <taxon>Carbonactinospora</taxon>
    </lineage>
</organism>
<feature type="non-terminal residue" evidence="3">
    <location>
        <position position="1"/>
    </location>
</feature>
<dbReference type="PANTHER" id="PTHR30621">
    <property type="entry name" value="GLUTAMINE SYNTHETASE ADENYLYLTRANSFERASE"/>
    <property type="match status" value="1"/>
</dbReference>
<dbReference type="Pfam" id="PF08335">
    <property type="entry name" value="GlnD_UR_UTase"/>
    <property type="match status" value="1"/>
</dbReference>
<name>A0A132NLI3_9ACTN</name>
<dbReference type="GO" id="GO:0008882">
    <property type="term" value="F:[glutamate-ammonia-ligase] adenylyltransferase activity"/>
    <property type="evidence" value="ECO:0007669"/>
    <property type="project" value="InterPro"/>
</dbReference>
<dbReference type="InterPro" id="IPR013546">
    <property type="entry name" value="PII_UdlTrfase/GS_AdlTrfase"/>
</dbReference>